<dbReference type="Proteomes" id="UP000593758">
    <property type="component" value="Chromosome"/>
</dbReference>
<dbReference type="AlphaFoldDB" id="A0A7M1SSL1"/>
<evidence type="ECO:0000259" key="3">
    <source>
        <dbReference type="Pfam" id="PF02894"/>
    </source>
</evidence>
<dbReference type="RefSeq" id="WP_193497233.1">
    <property type="nucleotide sequence ID" value="NZ_CP063169.1"/>
</dbReference>
<dbReference type="SUPFAM" id="SSF51735">
    <property type="entry name" value="NAD(P)-binding Rossmann-fold domains"/>
    <property type="match status" value="1"/>
</dbReference>
<dbReference type="InterPro" id="IPR000683">
    <property type="entry name" value="Gfo/Idh/MocA-like_OxRdtase_N"/>
</dbReference>
<dbReference type="EMBL" id="CP063169">
    <property type="protein sequence ID" value="QOR70558.1"/>
    <property type="molecule type" value="Genomic_DNA"/>
</dbReference>
<protein>
    <submittedName>
        <fullName evidence="4">Gfo/Idh/MocA family oxidoreductase</fullName>
    </submittedName>
</protein>
<dbReference type="KEGG" id="halt:IM660_18550"/>
<dbReference type="InterPro" id="IPR004104">
    <property type="entry name" value="Gfo/Idh/MocA-like_OxRdtase_C"/>
</dbReference>
<evidence type="ECO:0000313" key="4">
    <source>
        <dbReference type="EMBL" id="QOR70558.1"/>
    </source>
</evidence>
<feature type="domain" description="Gfo/Idh/MocA-like oxidoreductase C-terminal" evidence="3">
    <location>
        <begin position="135"/>
        <end position="364"/>
    </location>
</feature>
<proteinExistence type="inferred from homology"/>
<feature type="domain" description="Gfo/Idh/MocA-like oxidoreductase N-terminal" evidence="2">
    <location>
        <begin position="5"/>
        <end position="123"/>
    </location>
</feature>
<dbReference type="GO" id="GO:0000166">
    <property type="term" value="F:nucleotide binding"/>
    <property type="evidence" value="ECO:0007669"/>
    <property type="project" value="InterPro"/>
</dbReference>
<dbReference type="Pfam" id="PF01408">
    <property type="entry name" value="GFO_IDH_MocA"/>
    <property type="match status" value="1"/>
</dbReference>
<name>A0A7M1SSL1_9MICO</name>
<dbReference type="InterPro" id="IPR051450">
    <property type="entry name" value="Gfo/Idh/MocA_Oxidoreductases"/>
</dbReference>
<evidence type="ECO:0000259" key="2">
    <source>
        <dbReference type="Pfam" id="PF01408"/>
    </source>
</evidence>
<comment type="similarity">
    <text evidence="1">Belongs to the Gfo/Idh/MocA family.</text>
</comment>
<dbReference type="PANTHER" id="PTHR43377">
    <property type="entry name" value="BILIVERDIN REDUCTASE A"/>
    <property type="match status" value="1"/>
</dbReference>
<dbReference type="Gene3D" id="3.30.360.10">
    <property type="entry name" value="Dihydrodipicolinate Reductase, domain 2"/>
    <property type="match status" value="1"/>
</dbReference>
<gene>
    <name evidence="4" type="ORF">IM660_18550</name>
</gene>
<dbReference type="Gene3D" id="3.40.50.720">
    <property type="entry name" value="NAD(P)-binding Rossmann-like Domain"/>
    <property type="match status" value="1"/>
</dbReference>
<keyword evidence="5" id="KW-1185">Reference proteome</keyword>
<reference evidence="4 5" key="1">
    <citation type="submission" date="2020-10" db="EMBL/GenBank/DDBJ databases">
        <title>Haloactinobacterium sp. RN3S43, a bacterium isolated from saline soil.</title>
        <authorList>
            <person name="Sun J.-Q."/>
        </authorList>
    </citation>
    <scope>NUCLEOTIDE SEQUENCE [LARGE SCALE GENOMIC DNA]</scope>
    <source>
        <strain evidence="4 5">RN3S43</strain>
    </source>
</reference>
<dbReference type="InterPro" id="IPR036291">
    <property type="entry name" value="NAD(P)-bd_dom_sf"/>
</dbReference>
<organism evidence="4 5">
    <name type="scientific">Ruania alkalisoli</name>
    <dbReference type="NCBI Taxonomy" id="2779775"/>
    <lineage>
        <taxon>Bacteria</taxon>
        <taxon>Bacillati</taxon>
        <taxon>Actinomycetota</taxon>
        <taxon>Actinomycetes</taxon>
        <taxon>Micrococcales</taxon>
        <taxon>Ruaniaceae</taxon>
        <taxon>Ruania</taxon>
    </lineage>
</organism>
<evidence type="ECO:0000256" key="1">
    <source>
        <dbReference type="ARBA" id="ARBA00010928"/>
    </source>
</evidence>
<sequence>MPAPVRFGITGCGYIGAEQARIIHSLPGAELIAVHSASGTGARRVADELPCDVENSLESLVARDDVDALIVATPNHLHREPVTVAAAHGKHVFCEKPFALSVEDCDAMVAACTRAGVTLMLGHMMHFYPGMRRVREWIESGTIGRVLVAHAERTGWEEPRPDVSWKKVQDTSGGHLFHHIHEIDLLLWFAGAVASVRAVGGNLAHQGEGFGDEDDVVLLTLTFADGGFGSMQYGSGFRWGEHLVKINGTEGAVLIDNKAASVFLKVGDAAPQQFGLFDDADSEESMQALFKDVDGGSTYGSPTDRPPLYLRRAVRDELACFIDVVTGFPIDDDKKMLFDGSAARASVQVAQAALQSLRDGAPAPVAP</sequence>
<dbReference type="SUPFAM" id="SSF55347">
    <property type="entry name" value="Glyceraldehyde-3-phosphate dehydrogenase-like, C-terminal domain"/>
    <property type="match status" value="1"/>
</dbReference>
<evidence type="ECO:0000313" key="5">
    <source>
        <dbReference type="Proteomes" id="UP000593758"/>
    </source>
</evidence>
<dbReference type="Pfam" id="PF02894">
    <property type="entry name" value="GFO_IDH_MocA_C"/>
    <property type="match status" value="1"/>
</dbReference>
<accession>A0A7M1SSL1</accession>
<dbReference type="PANTHER" id="PTHR43377:SF1">
    <property type="entry name" value="BILIVERDIN REDUCTASE A"/>
    <property type="match status" value="1"/>
</dbReference>